<keyword evidence="4 7" id="KW-1133">Transmembrane helix</keyword>
<evidence type="ECO:0000313" key="10">
    <source>
        <dbReference type="Proteomes" id="UP000030982"/>
    </source>
</evidence>
<comment type="caution">
    <text evidence="9">The sequence shown here is derived from an EMBL/GenBank/DDBJ whole genome shotgun (WGS) entry which is preliminary data.</text>
</comment>
<protein>
    <recommendedName>
        <fullName evidence="8">Cardiolipin synthase N-terminal domain-containing protein</fullName>
    </recommendedName>
</protein>
<dbReference type="GO" id="GO:0005886">
    <property type="term" value="C:plasma membrane"/>
    <property type="evidence" value="ECO:0007669"/>
    <property type="project" value="UniProtKB-SubCell"/>
</dbReference>
<evidence type="ECO:0000256" key="1">
    <source>
        <dbReference type="ARBA" id="ARBA00004651"/>
    </source>
</evidence>
<dbReference type="STRING" id="1338436.LK10_18990"/>
<feature type="transmembrane region" description="Helical" evidence="7">
    <location>
        <begin position="37"/>
        <end position="55"/>
    </location>
</feature>
<organism evidence="9 10">
    <name type="scientific">Sinomonas humi</name>
    <dbReference type="NCBI Taxonomy" id="1338436"/>
    <lineage>
        <taxon>Bacteria</taxon>
        <taxon>Bacillati</taxon>
        <taxon>Actinomycetota</taxon>
        <taxon>Actinomycetes</taxon>
        <taxon>Micrococcales</taxon>
        <taxon>Micrococcaceae</taxon>
        <taxon>Sinomonas</taxon>
    </lineage>
</organism>
<sequence>MARLLPIIAILAAWLYAMVDCAMADRRAVRGGLPKAAWFLITVLPALGSALWFIFGRPRRGSPPKSGGGGGGRRPMAPDDDPDFLRGL</sequence>
<feature type="domain" description="Cardiolipin synthase N-terminal" evidence="8">
    <location>
        <begin position="12"/>
        <end position="57"/>
    </location>
</feature>
<evidence type="ECO:0000256" key="6">
    <source>
        <dbReference type="SAM" id="MobiDB-lite"/>
    </source>
</evidence>
<evidence type="ECO:0000256" key="5">
    <source>
        <dbReference type="ARBA" id="ARBA00023136"/>
    </source>
</evidence>
<dbReference type="InterPro" id="IPR027379">
    <property type="entry name" value="CLS_N"/>
</dbReference>
<dbReference type="Pfam" id="PF13396">
    <property type="entry name" value="PLDc_N"/>
    <property type="match status" value="1"/>
</dbReference>
<reference evidence="9 10" key="1">
    <citation type="submission" date="2014-09" db="EMBL/GenBank/DDBJ databases">
        <title>Genome sequence of Sinomonas sp. MUSC 117.</title>
        <authorList>
            <person name="Lee L.-H."/>
        </authorList>
    </citation>
    <scope>NUCLEOTIDE SEQUENCE [LARGE SCALE GENOMIC DNA]</scope>
    <source>
        <strain evidence="9 10">MUSC 117</strain>
    </source>
</reference>
<dbReference type="EMBL" id="JTDL01000148">
    <property type="protein sequence ID" value="KHL00721.1"/>
    <property type="molecule type" value="Genomic_DNA"/>
</dbReference>
<dbReference type="OrthoDB" id="3298527at2"/>
<keyword evidence="5 7" id="KW-0472">Membrane</keyword>
<evidence type="ECO:0000256" key="4">
    <source>
        <dbReference type="ARBA" id="ARBA00022989"/>
    </source>
</evidence>
<comment type="subcellular location">
    <subcellularLocation>
        <location evidence="1">Cell membrane</location>
        <topology evidence="1">Multi-pass membrane protein</topology>
    </subcellularLocation>
</comment>
<keyword evidence="2" id="KW-1003">Cell membrane</keyword>
<proteinExistence type="predicted"/>
<dbReference type="RefSeq" id="WP_043127316.1">
    <property type="nucleotide sequence ID" value="NZ_JTDL01000148.1"/>
</dbReference>
<evidence type="ECO:0000313" key="9">
    <source>
        <dbReference type="EMBL" id="KHL00721.1"/>
    </source>
</evidence>
<feature type="region of interest" description="Disordered" evidence="6">
    <location>
        <begin position="58"/>
        <end position="88"/>
    </location>
</feature>
<evidence type="ECO:0000256" key="3">
    <source>
        <dbReference type="ARBA" id="ARBA00022692"/>
    </source>
</evidence>
<dbReference type="AlphaFoldDB" id="A0A0B2AFP1"/>
<keyword evidence="3 7" id="KW-0812">Transmembrane</keyword>
<gene>
    <name evidence="9" type="ORF">LK10_18990</name>
</gene>
<evidence type="ECO:0000256" key="2">
    <source>
        <dbReference type="ARBA" id="ARBA00022475"/>
    </source>
</evidence>
<evidence type="ECO:0000256" key="7">
    <source>
        <dbReference type="SAM" id="Phobius"/>
    </source>
</evidence>
<accession>A0A0B2AFP1</accession>
<keyword evidence="10" id="KW-1185">Reference proteome</keyword>
<dbReference type="Proteomes" id="UP000030982">
    <property type="component" value="Unassembled WGS sequence"/>
</dbReference>
<evidence type="ECO:0000259" key="8">
    <source>
        <dbReference type="Pfam" id="PF13396"/>
    </source>
</evidence>
<name>A0A0B2AFP1_9MICC</name>